<reference evidence="10" key="1">
    <citation type="submission" date="2022-08" db="UniProtKB">
        <authorList>
            <consortium name="EnsemblMetazoa"/>
        </authorList>
    </citation>
    <scope>IDENTIFICATION</scope>
    <source>
        <strain evidence="10">05x7-T-G4-1.051#20</strain>
    </source>
</reference>
<organism evidence="10 11">
    <name type="scientific">Magallana gigas</name>
    <name type="common">Pacific oyster</name>
    <name type="synonym">Crassostrea gigas</name>
    <dbReference type="NCBI Taxonomy" id="29159"/>
    <lineage>
        <taxon>Eukaryota</taxon>
        <taxon>Metazoa</taxon>
        <taxon>Spiralia</taxon>
        <taxon>Lophotrochozoa</taxon>
        <taxon>Mollusca</taxon>
        <taxon>Bivalvia</taxon>
        <taxon>Autobranchia</taxon>
        <taxon>Pteriomorphia</taxon>
        <taxon>Ostreida</taxon>
        <taxon>Ostreoidea</taxon>
        <taxon>Ostreidae</taxon>
        <taxon>Magallana</taxon>
    </lineage>
</organism>
<keyword evidence="4 8" id="KW-0831">Ubiquinone biosynthesis</keyword>
<comment type="function">
    <text evidence="8">Membrane-associated protein that warps the membrane surface to access and bind aromatic isoprenes with high specificity, including ubiquinone (CoQ) isoprene intermediates and presents them directly to Coq7, therefore facilitating the Coq7-mediated hydroxylase step. Participates in the biosynthesis of coenzyme Q, also named ubiquinone, an essential lipid-soluble electron transporter for aerobic cellular respiration.</text>
</comment>
<keyword evidence="6 8" id="KW-0446">Lipid-binding</keyword>
<accession>A0A8W8JB95</accession>
<dbReference type="InterPro" id="IPR013718">
    <property type="entry name" value="COQ9_C"/>
</dbReference>
<dbReference type="Pfam" id="PF08511">
    <property type="entry name" value="COQ9"/>
    <property type="match status" value="2"/>
</dbReference>
<dbReference type="GO" id="GO:0008289">
    <property type="term" value="F:lipid binding"/>
    <property type="evidence" value="ECO:0007669"/>
    <property type="project" value="UniProtKB-UniRule"/>
</dbReference>
<dbReference type="EnsemblMetazoa" id="G18285.1">
    <property type="protein sequence ID" value="G18285.1:cds"/>
    <property type="gene ID" value="G18285"/>
</dbReference>
<evidence type="ECO:0000256" key="4">
    <source>
        <dbReference type="ARBA" id="ARBA00022688"/>
    </source>
</evidence>
<comment type="pathway">
    <text evidence="2 8">Cofactor biosynthesis; ubiquinone biosynthesis.</text>
</comment>
<keyword evidence="7 8" id="KW-0496">Mitochondrion</keyword>
<dbReference type="Proteomes" id="UP000005408">
    <property type="component" value="Unassembled WGS sequence"/>
</dbReference>
<evidence type="ECO:0000256" key="1">
    <source>
        <dbReference type="ARBA" id="ARBA00004173"/>
    </source>
</evidence>
<protein>
    <recommendedName>
        <fullName evidence="8">Ubiquinone biosynthesis protein</fullName>
    </recommendedName>
</protein>
<feature type="domain" description="COQ9 C-terminal" evidence="9">
    <location>
        <begin position="40"/>
        <end position="61"/>
    </location>
</feature>
<comment type="similarity">
    <text evidence="3 8">Belongs to the COQ9 family.</text>
</comment>
<feature type="domain" description="COQ9 C-terminal" evidence="9">
    <location>
        <begin position="12"/>
        <end position="39"/>
    </location>
</feature>
<evidence type="ECO:0000259" key="9">
    <source>
        <dbReference type="Pfam" id="PF08511"/>
    </source>
</evidence>
<proteinExistence type="inferred from homology"/>
<evidence type="ECO:0000313" key="10">
    <source>
        <dbReference type="EnsemblMetazoa" id="G18285.1:cds"/>
    </source>
</evidence>
<keyword evidence="11" id="KW-1185">Reference proteome</keyword>
<dbReference type="AlphaFoldDB" id="A0A8W8JB95"/>
<evidence type="ECO:0000256" key="5">
    <source>
        <dbReference type="ARBA" id="ARBA00022946"/>
    </source>
</evidence>
<evidence type="ECO:0000256" key="2">
    <source>
        <dbReference type="ARBA" id="ARBA00004749"/>
    </source>
</evidence>
<dbReference type="GO" id="GO:0005743">
    <property type="term" value="C:mitochondrial inner membrane"/>
    <property type="evidence" value="ECO:0007669"/>
    <property type="project" value="TreeGrafter"/>
</dbReference>
<name>A0A8W8JB95_MAGGI</name>
<dbReference type="PANTHER" id="PTHR21427">
    <property type="entry name" value="UBIQUINONE BIOSYNTHESIS PROTEIN COQ9, MITOCHONDRIAL"/>
    <property type="match status" value="1"/>
</dbReference>
<dbReference type="InterPro" id="IPR012762">
    <property type="entry name" value="Ubiq_biosynth_COQ9"/>
</dbReference>
<comment type="subcellular location">
    <subcellularLocation>
        <location evidence="1 8">Mitochondrion</location>
    </subcellularLocation>
</comment>
<dbReference type="GO" id="GO:0006744">
    <property type="term" value="P:ubiquinone biosynthetic process"/>
    <property type="evidence" value="ECO:0007669"/>
    <property type="project" value="UniProtKB-UniRule"/>
</dbReference>
<sequence>MAIQTLPQNAVQSWTNLSRVVDDIWFYTGDQSNDVSYYGDRSEDYTDTWNFLENRLEDVVSAGHIGRNLQETNKVLSEGAKGFCVMTRNLLGMNNR</sequence>
<evidence type="ECO:0000313" key="11">
    <source>
        <dbReference type="Proteomes" id="UP000005408"/>
    </source>
</evidence>
<keyword evidence="5" id="KW-0809">Transit peptide</keyword>
<evidence type="ECO:0000256" key="3">
    <source>
        <dbReference type="ARBA" id="ARBA00010766"/>
    </source>
</evidence>
<evidence type="ECO:0000256" key="7">
    <source>
        <dbReference type="ARBA" id="ARBA00023128"/>
    </source>
</evidence>
<dbReference type="PANTHER" id="PTHR21427:SF19">
    <property type="entry name" value="UBIQUINONE BIOSYNTHESIS PROTEIN COQ9, MITOCHONDRIAL"/>
    <property type="match status" value="1"/>
</dbReference>
<evidence type="ECO:0000256" key="6">
    <source>
        <dbReference type="ARBA" id="ARBA00023121"/>
    </source>
</evidence>
<evidence type="ECO:0000256" key="8">
    <source>
        <dbReference type="RuleBase" id="RU366063"/>
    </source>
</evidence>